<reference evidence="7" key="1">
    <citation type="journal article" date="2009" name="Rice">
        <title>De Novo Next Generation Sequencing of Plant Genomes.</title>
        <authorList>
            <person name="Rounsley S."/>
            <person name="Marri P.R."/>
            <person name="Yu Y."/>
            <person name="He R."/>
            <person name="Sisneros N."/>
            <person name="Goicoechea J.L."/>
            <person name="Lee S.J."/>
            <person name="Angelova A."/>
            <person name="Kudrna D."/>
            <person name="Luo M."/>
            <person name="Affourtit J."/>
            <person name="Desany B."/>
            <person name="Knight J."/>
            <person name="Niazi F."/>
            <person name="Egholm M."/>
            <person name="Wing R.A."/>
        </authorList>
    </citation>
    <scope>NUCLEOTIDE SEQUENCE [LARGE SCALE GENOMIC DNA]</scope>
    <source>
        <strain evidence="7">cv. IRGC 105608</strain>
    </source>
</reference>
<dbReference type="Gramene" id="OBART01G29000.1">
    <property type="protein sequence ID" value="OBART01G29000.1"/>
    <property type="gene ID" value="OBART01G29000"/>
</dbReference>
<dbReference type="SUPFAM" id="SSF57716">
    <property type="entry name" value="Glucocorticoid receptor-like (DNA-binding domain)"/>
    <property type="match status" value="1"/>
</dbReference>
<dbReference type="AlphaFoldDB" id="A0A0D3ETD2"/>
<dbReference type="EnsemblPlants" id="OBART01G29000.1">
    <property type="protein sequence ID" value="OBART01G29000.1"/>
    <property type="gene ID" value="OBART01G29000"/>
</dbReference>
<evidence type="ECO:0000313" key="8">
    <source>
        <dbReference type="Proteomes" id="UP000026960"/>
    </source>
</evidence>
<comment type="function">
    <text evidence="1">May be involved in environmental stress response.</text>
</comment>
<dbReference type="GO" id="GO:0003677">
    <property type="term" value="F:DNA binding"/>
    <property type="evidence" value="ECO:0007669"/>
    <property type="project" value="InterPro"/>
</dbReference>
<evidence type="ECO:0000313" key="7">
    <source>
        <dbReference type="EnsemblPlants" id="OBART01G29000.1"/>
    </source>
</evidence>
<keyword evidence="3" id="KW-0863">Zinc-finger</keyword>
<organism evidence="7">
    <name type="scientific">Oryza barthii</name>
    <dbReference type="NCBI Taxonomy" id="65489"/>
    <lineage>
        <taxon>Eukaryota</taxon>
        <taxon>Viridiplantae</taxon>
        <taxon>Streptophyta</taxon>
        <taxon>Embryophyta</taxon>
        <taxon>Tracheophyta</taxon>
        <taxon>Spermatophyta</taxon>
        <taxon>Magnoliopsida</taxon>
        <taxon>Liliopsida</taxon>
        <taxon>Poales</taxon>
        <taxon>Poaceae</taxon>
        <taxon>BOP clade</taxon>
        <taxon>Oryzoideae</taxon>
        <taxon>Oryzeae</taxon>
        <taxon>Oryzinae</taxon>
        <taxon>Oryza</taxon>
    </lineage>
</organism>
<dbReference type="Pfam" id="PF01754">
    <property type="entry name" value="zf-A20"/>
    <property type="match status" value="1"/>
</dbReference>
<accession>A0A0D3ETD2</accession>
<reference evidence="7" key="2">
    <citation type="submission" date="2015-03" db="UniProtKB">
        <authorList>
            <consortium name="EnsemblPlants"/>
        </authorList>
    </citation>
    <scope>IDENTIFICATION</scope>
</reference>
<evidence type="ECO:0000256" key="1">
    <source>
        <dbReference type="ARBA" id="ARBA00003732"/>
    </source>
</evidence>
<dbReference type="SMART" id="SM00259">
    <property type="entry name" value="ZnF_A20"/>
    <property type="match status" value="1"/>
</dbReference>
<keyword evidence="5" id="KW-0346">Stress response</keyword>
<evidence type="ECO:0000256" key="3">
    <source>
        <dbReference type="ARBA" id="ARBA00022771"/>
    </source>
</evidence>
<dbReference type="Gene3D" id="1.20.5.4770">
    <property type="match status" value="1"/>
</dbReference>
<evidence type="ECO:0000256" key="5">
    <source>
        <dbReference type="ARBA" id="ARBA00023016"/>
    </source>
</evidence>
<dbReference type="HOGENOM" id="CLU_2363399_0_0_1"/>
<protein>
    <recommendedName>
        <fullName evidence="6">A20-type domain-containing protein</fullName>
    </recommendedName>
</protein>
<proteinExistence type="predicted"/>
<dbReference type="STRING" id="65489.A0A0D3ETD2"/>
<keyword evidence="8" id="KW-1185">Reference proteome</keyword>
<dbReference type="GO" id="GO:0008270">
    <property type="term" value="F:zinc ion binding"/>
    <property type="evidence" value="ECO:0007669"/>
    <property type="project" value="UniProtKB-KW"/>
</dbReference>
<keyword evidence="4" id="KW-0862">Zinc</keyword>
<keyword evidence="2" id="KW-0479">Metal-binding</keyword>
<dbReference type="PaxDb" id="65489-OBART01G29000.1"/>
<dbReference type="PROSITE" id="PS51036">
    <property type="entry name" value="ZF_A20"/>
    <property type="match status" value="1"/>
</dbReference>
<dbReference type="Proteomes" id="UP000026960">
    <property type="component" value="Chromosome 1"/>
</dbReference>
<evidence type="ECO:0000256" key="4">
    <source>
        <dbReference type="ARBA" id="ARBA00022833"/>
    </source>
</evidence>
<evidence type="ECO:0000259" key="6">
    <source>
        <dbReference type="PROSITE" id="PS51036"/>
    </source>
</evidence>
<sequence>MEQGSETLDERLPLPCANGCGFSGSANTRGLCSKCYRDSLRQTVMSQAPSSSSSTELHGAVPCRRAFPWTRGRCLRRRRRGRRRRAGALRAGGEWG</sequence>
<name>A0A0D3ETD2_9ORYZ</name>
<dbReference type="InterPro" id="IPR002653">
    <property type="entry name" value="Znf_A20"/>
</dbReference>
<evidence type="ECO:0000256" key="2">
    <source>
        <dbReference type="ARBA" id="ARBA00022723"/>
    </source>
</evidence>
<feature type="domain" description="A20-type" evidence="6">
    <location>
        <begin position="10"/>
        <end position="44"/>
    </location>
</feature>